<evidence type="ECO:0000256" key="2">
    <source>
        <dbReference type="ARBA" id="ARBA00023015"/>
    </source>
</evidence>
<dbReference type="GO" id="GO:0000976">
    <property type="term" value="F:transcription cis-regulatory region binding"/>
    <property type="evidence" value="ECO:0007669"/>
    <property type="project" value="TreeGrafter"/>
</dbReference>
<dbReference type="PROSITE" id="PS00463">
    <property type="entry name" value="ZN2_CY6_FUNGAL_1"/>
    <property type="match status" value="1"/>
</dbReference>
<dbReference type="GO" id="GO:0000981">
    <property type="term" value="F:DNA-binding transcription factor activity, RNA polymerase II-specific"/>
    <property type="evidence" value="ECO:0007669"/>
    <property type="project" value="InterPro"/>
</dbReference>
<dbReference type="OrthoDB" id="1925334at2759"/>
<dbReference type="HOGENOM" id="CLU_011003_0_0_1"/>
<dbReference type="PANTHER" id="PTHR31845">
    <property type="entry name" value="FINGER DOMAIN PROTEIN, PUTATIVE-RELATED"/>
    <property type="match status" value="1"/>
</dbReference>
<reference evidence="8 9" key="1">
    <citation type="submission" date="2015-01" db="EMBL/GenBank/DDBJ databases">
        <title>The Genome Sequence of Exophiala oligosperma CBS72588.</title>
        <authorList>
            <consortium name="The Broad Institute Genomics Platform"/>
            <person name="Cuomo C."/>
            <person name="de Hoog S."/>
            <person name="Gorbushina A."/>
            <person name="Stielow B."/>
            <person name="Teixiera M."/>
            <person name="Abouelleil A."/>
            <person name="Chapman S.B."/>
            <person name="Priest M."/>
            <person name="Young S.K."/>
            <person name="Wortman J."/>
            <person name="Nusbaum C."/>
            <person name="Birren B."/>
        </authorList>
    </citation>
    <scope>NUCLEOTIDE SEQUENCE [LARGE SCALE GENOMIC DNA]</scope>
    <source>
        <strain evidence="8 9">CBS 72588</strain>
    </source>
</reference>
<dbReference type="CDD" id="cd00067">
    <property type="entry name" value="GAL4"/>
    <property type="match status" value="1"/>
</dbReference>
<evidence type="ECO:0000256" key="4">
    <source>
        <dbReference type="ARBA" id="ARBA00023163"/>
    </source>
</evidence>
<feature type="compositionally biased region" description="Polar residues" evidence="6">
    <location>
        <begin position="186"/>
        <end position="202"/>
    </location>
</feature>
<dbReference type="AlphaFoldDB" id="A0A0D2D2B4"/>
<dbReference type="Proteomes" id="UP000053342">
    <property type="component" value="Unassembled WGS sequence"/>
</dbReference>
<dbReference type="RefSeq" id="XP_016257669.1">
    <property type="nucleotide sequence ID" value="XM_016412049.1"/>
</dbReference>
<evidence type="ECO:0000313" key="9">
    <source>
        <dbReference type="Proteomes" id="UP000053342"/>
    </source>
</evidence>
<dbReference type="Pfam" id="PF00172">
    <property type="entry name" value="Zn_clus"/>
    <property type="match status" value="1"/>
</dbReference>
<keyword evidence="3" id="KW-0238">DNA-binding</keyword>
<dbReference type="GeneID" id="27362566"/>
<feature type="compositionally biased region" description="Polar residues" evidence="6">
    <location>
        <begin position="10"/>
        <end position="22"/>
    </location>
</feature>
<dbReference type="GO" id="GO:0008270">
    <property type="term" value="F:zinc ion binding"/>
    <property type="evidence" value="ECO:0007669"/>
    <property type="project" value="InterPro"/>
</dbReference>
<dbReference type="SUPFAM" id="SSF57701">
    <property type="entry name" value="Zn2/Cys6 DNA-binding domain"/>
    <property type="match status" value="1"/>
</dbReference>
<sequence>MSKRKRSLEAPTSSDPAHTTGLSAYQENGFTHQTLAHADHGLTRTISNDYTAPEVSGEHDSIDGRLHCATSLTASAEDSWKSHHAPRNFDASNNHADMLPGITRKITACTACRKQKIKCEMPKDVPPCIRCERRGIACVLNKSLQTLLEDTSQAEHLRTDIHNLHETLDVVCQKLGIPTPRPLITARSSKTNGQDTGAVSTDNDQECEVSPPTSPSAVQAPIDTFLEVAKLGSPTSADTPQGTRHPPRPLQAQDLITKAVLSLSVAEALCHRYFSRLDHFLYGIGSNFPDLPSLRQSSPVLVAAICTVSALHDPKAQSIYESCNREFRRLVSRAVFEKRGVDHLQALCIGSFWLTDASRILSSDALRRAADVRLHRHFQFLLDSEGGPHQSSSSLSLSRSDHTDRVRLWYLLFICDQHLSILHNRDPLLRTDKEILANWEFFLERDGVTDSDSRLMSQVALLLIMGQVRDTFGSELDDRVAKGLSAQIMNFSKQLDKWYNKFAKVFKPNPHIGDFPMKGLQMHYQFGKLYLGHHVFKGLKGDPIPPHFLSAASLARDATIEIFDMILRDKELQESLVGMPHYFHIMIAFAGHFLMEICTKYHEQLSLDVSHSLGLIGGVLTLFQKLPCIPQHPISRMSGGLSQKLMESTTAMTSAFGGELQDLNVHQRGLMNQQPIMDVVNQFIPPLMPSDNNASDFDHHHHRSYPELRVGANDFIFADFEQFSFPDMTMNFTT</sequence>
<evidence type="ECO:0000256" key="3">
    <source>
        <dbReference type="ARBA" id="ARBA00023125"/>
    </source>
</evidence>
<keyword evidence="2" id="KW-0805">Transcription regulation</keyword>
<dbReference type="GO" id="GO:0005634">
    <property type="term" value="C:nucleus"/>
    <property type="evidence" value="ECO:0007669"/>
    <property type="project" value="UniProtKB-SubCell"/>
</dbReference>
<dbReference type="VEuPathDB" id="FungiDB:PV06_10492"/>
<evidence type="ECO:0000256" key="6">
    <source>
        <dbReference type="SAM" id="MobiDB-lite"/>
    </source>
</evidence>
<name>A0A0D2D2B4_9EURO</name>
<evidence type="ECO:0000259" key="7">
    <source>
        <dbReference type="PROSITE" id="PS50048"/>
    </source>
</evidence>
<evidence type="ECO:0000256" key="1">
    <source>
        <dbReference type="ARBA" id="ARBA00004123"/>
    </source>
</evidence>
<dbReference type="Gene3D" id="4.10.240.10">
    <property type="entry name" value="Zn(2)-C6 fungal-type DNA-binding domain"/>
    <property type="match status" value="1"/>
</dbReference>
<dbReference type="InterPro" id="IPR051089">
    <property type="entry name" value="prtT"/>
</dbReference>
<accession>A0A0D2D2B4</accession>
<feature type="region of interest" description="Disordered" evidence="6">
    <location>
        <begin position="183"/>
        <end position="216"/>
    </location>
</feature>
<dbReference type="EMBL" id="KN847344">
    <property type="protein sequence ID" value="KIW37453.1"/>
    <property type="molecule type" value="Genomic_DNA"/>
</dbReference>
<evidence type="ECO:0000256" key="5">
    <source>
        <dbReference type="ARBA" id="ARBA00023242"/>
    </source>
</evidence>
<protein>
    <recommendedName>
        <fullName evidence="7">Zn(2)-C6 fungal-type domain-containing protein</fullName>
    </recommendedName>
</protein>
<dbReference type="CDD" id="cd12148">
    <property type="entry name" value="fungal_TF_MHR"/>
    <property type="match status" value="1"/>
</dbReference>
<keyword evidence="9" id="KW-1185">Reference proteome</keyword>
<keyword evidence="4" id="KW-0804">Transcription</keyword>
<organism evidence="8 9">
    <name type="scientific">Exophiala oligosperma</name>
    <dbReference type="NCBI Taxonomy" id="215243"/>
    <lineage>
        <taxon>Eukaryota</taxon>
        <taxon>Fungi</taxon>
        <taxon>Dikarya</taxon>
        <taxon>Ascomycota</taxon>
        <taxon>Pezizomycotina</taxon>
        <taxon>Eurotiomycetes</taxon>
        <taxon>Chaetothyriomycetidae</taxon>
        <taxon>Chaetothyriales</taxon>
        <taxon>Herpotrichiellaceae</taxon>
        <taxon>Exophiala</taxon>
    </lineage>
</organism>
<gene>
    <name evidence="8" type="ORF">PV06_10492</name>
</gene>
<evidence type="ECO:0000313" key="8">
    <source>
        <dbReference type="EMBL" id="KIW37453.1"/>
    </source>
</evidence>
<proteinExistence type="predicted"/>
<dbReference type="PROSITE" id="PS50048">
    <property type="entry name" value="ZN2_CY6_FUNGAL_2"/>
    <property type="match status" value="1"/>
</dbReference>
<dbReference type="SMART" id="SM00066">
    <property type="entry name" value="GAL4"/>
    <property type="match status" value="1"/>
</dbReference>
<feature type="domain" description="Zn(2)-C6 fungal-type" evidence="7">
    <location>
        <begin position="108"/>
        <end position="140"/>
    </location>
</feature>
<comment type="subcellular location">
    <subcellularLocation>
        <location evidence="1">Nucleus</location>
    </subcellularLocation>
</comment>
<keyword evidence="5" id="KW-0539">Nucleus</keyword>
<dbReference type="PANTHER" id="PTHR31845:SF17">
    <property type="entry name" value="ZN(II)2CYS6 TRANSCRIPTION FACTOR (EUROFUNG)"/>
    <property type="match status" value="1"/>
</dbReference>
<dbReference type="InterPro" id="IPR036864">
    <property type="entry name" value="Zn2-C6_fun-type_DNA-bd_sf"/>
</dbReference>
<dbReference type="InterPro" id="IPR001138">
    <property type="entry name" value="Zn2Cys6_DnaBD"/>
</dbReference>
<feature type="region of interest" description="Disordered" evidence="6">
    <location>
        <begin position="1"/>
        <end position="22"/>
    </location>
</feature>